<dbReference type="AlphaFoldDB" id="A0AAU7JKL6"/>
<reference evidence="5" key="1">
    <citation type="submission" date="2024-05" db="EMBL/GenBank/DDBJ databases">
        <authorList>
            <person name="Kim S."/>
            <person name="Heo J."/>
            <person name="Choi H."/>
            <person name="Choi Y."/>
            <person name="Kwon S.-W."/>
            <person name="Kim Y."/>
        </authorList>
    </citation>
    <scope>NUCLEOTIDE SEQUENCE</scope>
    <source>
        <strain evidence="5">KACC 23698</strain>
    </source>
</reference>
<keyword evidence="2" id="KW-0186">Copper</keyword>
<dbReference type="EC" id="1.15.1.1" evidence="2"/>
<dbReference type="GO" id="GO:0004784">
    <property type="term" value="F:superoxide dismutase activity"/>
    <property type="evidence" value="ECO:0007669"/>
    <property type="project" value="UniProtKB-EC"/>
</dbReference>
<feature type="chain" id="PRO_5043638713" description="Superoxide dismutase [Cu-Zn]" evidence="3">
    <location>
        <begin position="23"/>
        <end position="172"/>
    </location>
</feature>
<comment type="cofactor">
    <cofactor evidence="2">
        <name>Cu cation</name>
        <dbReference type="ChEBI" id="CHEBI:23378"/>
    </cofactor>
    <text evidence="2">Binds 1 copper ion per subunit.</text>
</comment>
<name>A0AAU7JKL6_9HYPH</name>
<evidence type="ECO:0000256" key="3">
    <source>
        <dbReference type="SAM" id="SignalP"/>
    </source>
</evidence>
<comment type="function">
    <text evidence="2">Destroys radicals which are normally produced within the cells and which are toxic to biological systems.</text>
</comment>
<evidence type="ECO:0000259" key="4">
    <source>
        <dbReference type="Pfam" id="PF00080"/>
    </source>
</evidence>
<keyword evidence="2" id="KW-0862">Zinc</keyword>
<dbReference type="EMBL" id="CP157484">
    <property type="protein sequence ID" value="XBO40589.1"/>
    <property type="molecule type" value="Genomic_DNA"/>
</dbReference>
<keyword evidence="2" id="KW-0479">Metal-binding</keyword>
<evidence type="ECO:0000313" key="5">
    <source>
        <dbReference type="EMBL" id="XBO40589.1"/>
    </source>
</evidence>
<feature type="signal peptide" evidence="3">
    <location>
        <begin position="1"/>
        <end position="22"/>
    </location>
</feature>
<dbReference type="InterPro" id="IPR024134">
    <property type="entry name" value="SOD_Cu/Zn_/chaperone"/>
</dbReference>
<dbReference type="InterPro" id="IPR001424">
    <property type="entry name" value="SOD_Cu_Zn_dom"/>
</dbReference>
<evidence type="ECO:0000256" key="2">
    <source>
        <dbReference type="RuleBase" id="RU000393"/>
    </source>
</evidence>
<evidence type="ECO:0000256" key="1">
    <source>
        <dbReference type="ARBA" id="ARBA00010457"/>
    </source>
</evidence>
<dbReference type="Gene3D" id="2.60.40.200">
    <property type="entry name" value="Superoxide dismutase, copper/zinc binding domain"/>
    <property type="match status" value="1"/>
</dbReference>
<dbReference type="InterPro" id="IPR018152">
    <property type="entry name" value="SOD_Cu/Zn_BS"/>
</dbReference>
<dbReference type="Pfam" id="PF00080">
    <property type="entry name" value="Sod_Cu"/>
    <property type="match status" value="1"/>
</dbReference>
<organism evidence="5">
    <name type="scientific">Alsobacter sp. KACC 23698</name>
    <dbReference type="NCBI Taxonomy" id="3149229"/>
    <lineage>
        <taxon>Bacteria</taxon>
        <taxon>Pseudomonadati</taxon>
        <taxon>Pseudomonadota</taxon>
        <taxon>Alphaproteobacteria</taxon>
        <taxon>Hyphomicrobiales</taxon>
        <taxon>Alsobacteraceae</taxon>
        <taxon>Alsobacter</taxon>
    </lineage>
</organism>
<comment type="catalytic activity">
    <reaction evidence="2">
        <text>2 superoxide + 2 H(+) = H2O2 + O2</text>
        <dbReference type="Rhea" id="RHEA:20696"/>
        <dbReference type="ChEBI" id="CHEBI:15378"/>
        <dbReference type="ChEBI" id="CHEBI:15379"/>
        <dbReference type="ChEBI" id="CHEBI:16240"/>
        <dbReference type="ChEBI" id="CHEBI:18421"/>
        <dbReference type="EC" id="1.15.1.1"/>
    </reaction>
</comment>
<dbReference type="GO" id="GO:0005507">
    <property type="term" value="F:copper ion binding"/>
    <property type="evidence" value="ECO:0007669"/>
    <property type="project" value="InterPro"/>
</dbReference>
<dbReference type="RefSeq" id="WP_406857448.1">
    <property type="nucleotide sequence ID" value="NZ_CP157484.1"/>
</dbReference>
<proteinExistence type="inferred from homology"/>
<dbReference type="InterPro" id="IPR036423">
    <property type="entry name" value="SOD-like_Cu/Zn_dom_sf"/>
</dbReference>
<keyword evidence="3" id="KW-0732">Signal</keyword>
<comment type="cofactor">
    <cofactor evidence="2">
        <name>Zn(2+)</name>
        <dbReference type="ChEBI" id="CHEBI:29105"/>
    </cofactor>
    <text evidence="2">Binds 1 zinc ion per subunit.</text>
</comment>
<gene>
    <name evidence="5" type="ORF">ABEG18_07450</name>
</gene>
<dbReference type="PROSITE" id="PS00332">
    <property type="entry name" value="SOD_CU_ZN_2"/>
    <property type="match status" value="1"/>
</dbReference>
<keyword evidence="2" id="KW-0560">Oxidoreductase</keyword>
<feature type="domain" description="Superoxide dismutase copper/zinc binding" evidence="4">
    <location>
        <begin position="39"/>
        <end position="171"/>
    </location>
</feature>
<accession>A0AAU7JKL6</accession>
<dbReference type="PANTHER" id="PTHR10003">
    <property type="entry name" value="SUPEROXIDE DISMUTASE CU-ZN -RELATED"/>
    <property type="match status" value="1"/>
</dbReference>
<protein>
    <recommendedName>
        <fullName evidence="2">Superoxide dismutase [Cu-Zn]</fullName>
        <ecNumber evidence="2">1.15.1.1</ecNumber>
    </recommendedName>
</protein>
<dbReference type="SUPFAM" id="SSF49329">
    <property type="entry name" value="Cu,Zn superoxide dismutase-like"/>
    <property type="match status" value="1"/>
</dbReference>
<sequence length="172" mass="17436">MLRFVLPMIAVALAAASSSAAAQEVAEAPVIDNKGAAIGSIRLRGSGAGVVVRVSLKAGALPPGWHGAHMHAVGDCSDTDKFMNSKAHVNHDARKHGLLNAEGPDNGDLPNLYAAADGSVNAELFTPFAKLTGANGLKDADGSAFVIHAAEDDHTAQPIGNAGARLACAVIK</sequence>
<comment type="similarity">
    <text evidence="1 2">Belongs to the Cu-Zn superoxide dismutase family.</text>
</comment>